<reference evidence="2 3" key="1">
    <citation type="submission" date="2017-02" db="EMBL/GenBank/DDBJ databases">
        <authorList>
            <person name="Peterson S.W."/>
        </authorList>
    </citation>
    <scope>NUCLEOTIDE SEQUENCE [LARGE SCALE GENOMIC DNA]</scope>
    <source>
        <strain evidence="2 3">DSM 16080</strain>
    </source>
</reference>
<dbReference type="OrthoDB" id="9840390at2"/>
<organism evidence="2 3">
    <name type="scientific">Paucidesulfovibrio gracilis DSM 16080</name>
    <dbReference type="NCBI Taxonomy" id="1121449"/>
    <lineage>
        <taxon>Bacteria</taxon>
        <taxon>Pseudomonadati</taxon>
        <taxon>Thermodesulfobacteriota</taxon>
        <taxon>Desulfovibrionia</taxon>
        <taxon>Desulfovibrionales</taxon>
        <taxon>Desulfovibrionaceae</taxon>
        <taxon>Paucidesulfovibrio</taxon>
    </lineage>
</organism>
<accession>A0A1T4XWT1</accession>
<feature type="chain" id="PRO_5012391409" description="DUF302 domain-containing protein" evidence="1">
    <location>
        <begin position="29"/>
        <end position="155"/>
    </location>
</feature>
<evidence type="ECO:0000313" key="3">
    <source>
        <dbReference type="Proteomes" id="UP000190027"/>
    </source>
</evidence>
<keyword evidence="1" id="KW-0732">Signal</keyword>
<sequence length="155" mass="17582">MRTNRLSAVISHLALLLMLLCVALPASAFTLKEQMLIDSYEKAIKTAAEHALTEMRPSAEYLGSKIQRIRESEALDGGTIKARVATAWKFPLLDDRYQTVIDIWITPDDKAIYLTRYKLHSDNNRVPILLSTDERVQVLLQTLGMMEVESSQDDF</sequence>
<evidence type="ECO:0000256" key="1">
    <source>
        <dbReference type="SAM" id="SignalP"/>
    </source>
</evidence>
<gene>
    <name evidence="2" type="ORF">SAMN02745704_02524</name>
</gene>
<dbReference type="AlphaFoldDB" id="A0A1T4XWT1"/>
<protein>
    <recommendedName>
        <fullName evidence="4">DUF302 domain-containing protein</fullName>
    </recommendedName>
</protein>
<proteinExistence type="predicted"/>
<evidence type="ECO:0000313" key="2">
    <source>
        <dbReference type="EMBL" id="SKA93863.1"/>
    </source>
</evidence>
<evidence type="ECO:0008006" key="4">
    <source>
        <dbReference type="Google" id="ProtNLM"/>
    </source>
</evidence>
<feature type="signal peptide" evidence="1">
    <location>
        <begin position="1"/>
        <end position="28"/>
    </location>
</feature>
<keyword evidence="3" id="KW-1185">Reference proteome</keyword>
<dbReference type="Proteomes" id="UP000190027">
    <property type="component" value="Unassembled WGS sequence"/>
</dbReference>
<name>A0A1T4XWT1_9BACT</name>
<dbReference type="RefSeq" id="WP_078718061.1">
    <property type="nucleotide sequence ID" value="NZ_FUYC01000018.1"/>
</dbReference>
<dbReference type="EMBL" id="FUYC01000018">
    <property type="protein sequence ID" value="SKA93863.1"/>
    <property type="molecule type" value="Genomic_DNA"/>
</dbReference>